<gene>
    <name evidence="2" type="ORF">BDD14_1201</name>
</gene>
<organism evidence="2 3">
    <name type="scientific">Edaphobacter modestus</name>
    <dbReference type="NCBI Taxonomy" id="388466"/>
    <lineage>
        <taxon>Bacteria</taxon>
        <taxon>Pseudomonadati</taxon>
        <taxon>Acidobacteriota</taxon>
        <taxon>Terriglobia</taxon>
        <taxon>Terriglobales</taxon>
        <taxon>Acidobacteriaceae</taxon>
        <taxon>Edaphobacter</taxon>
    </lineage>
</organism>
<comment type="caution">
    <text evidence="2">The sequence shown here is derived from an EMBL/GenBank/DDBJ whole genome shotgun (WGS) entry which is preliminary data.</text>
</comment>
<dbReference type="EMBL" id="SHKW01000001">
    <property type="protein sequence ID" value="RZU39806.1"/>
    <property type="molecule type" value="Genomic_DNA"/>
</dbReference>
<name>A0A4V2G472_9BACT</name>
<dbReference type="RefSeq" id="WP_130417966.1">
    <property type="nucleotide sequence ID" value="NZ_SHKW01000001.1"/>
</dbReference>
<reference evidence="2 3" key="1">
    <citation type="submission" date="2019-02" db="EMBL/GenBank/DDBJ databases">
        <title>Genomic Encyclopedia of Archaeal and Bacterial Type Strains, Phase II (KMG-II): from individual species to whole genera.</title>
        <authorList>
            <person name="Goeker M."/>
        </authorList>
    </citation>
    <scope>NUCLEOTIDE SEQUENCE [LARGE SCALE GENOMIC DNA]</scope>
    <source>
        <strain evidence="2 3">DSM 18101</strain>
    </source>
</reference>
<accession>A0A4V2G472</accession>
<evidence type="ECO:0000313" key="2">
    <source>
        <dbReference type="EMBL" id="RZU39806.1"/>
    </source>
</evidence>
<keyword evidence="3" id="KW-1185">Reference proteome</keyword>
<protein>
    <submittedName>
        <fullName evidence="2">Uncharacterized protein</fullName>
    </submittedName>
</protein>
<evidence type="ECO:0000313" key="3">
    <source>
        <dbReference type="Proteomes" id="UP000292958"/>
    </source>
</evidence>
<dbReference type="Proteomes" id="UP000292958">
    <property type="component" value="Unassembled WGS sequence"/>
</dbReference>
<dbReference type="AlphaFoldDB" id="A0A4V2G472"/>
<feature type="region of interest" description="Disordered" evidence="1">
    <location>
        <begin position="1"/>
        <end position="39"/>
    </location>
</feature>
<evidence type="ECO:0000256" key="1">
    <source>
        <dbReference type="SAM" id="MobiDB-lite"/>
    </source>
</evidence>
<sequence>MSFLRNSDVKKHLARTVPPLVSHPVENPLVPDKDQSSLPAVKIEPGIELPAPTDVPSKADVL</sequence>
<proteinExistence type="predicted"/>